<accession>A0A6C0CY90</accession>
<sequence>MAPTPTSMRAMENMNSGSSPSGCSYTDGPQYVGCQVATRGWPTPQYMNGGKRKRKMSKRRRKSKGKRAKRAGSLVGNAIVPFGLLAAQKRSQKRHGHAHGKSHKKRSSRRYRR</sequence>
<feature type="compositionally biased region" description="Basic residues" evidence="1">
    <location>
        <begin position="90"/>
        <end position="113"/>
    </location>
</feature>
<feature type="compositionally biased region" description="Polar residues" evidence="1">
    <location>
        <begin position="1"/>
        <end position="24"/>
    </location>
</feature>
<feature type="region of interest" description="Disordered" evidence="1">
    <location>
        <begin position="1"/>
        <end position="113"/>
    </location>
</feature>
<protein>
    <submittedName>
        <fullName evidence="2">Uncharacterized protein</fullName>
    </submittedName>
</protein>
<name>A0A6C0CY90_9ZZZZ</name>
<evidence type="ECO:0000256" key="1">
    <source>
        <dbReference type="SAM" id="MobiDB-lite"/>
    </source>
</evidence>
<feature type="compositionally biased region" description="Basic residues" evidence="1">
    <location>
        <begin position="50"/>
        <end position="70"/>
    </location>
</feature>
<organism evidence="2">
    <name type="scientific">viral metagenome</name>
    <dbReference type="NCBI Taxonomy" id="1070528"/>
    <lineage>
        <taxon>unclassified sequences</taxon>
        <taxon>metagenomes</taxon>
        <taxon>organismal metagenomes</taxon>
    </lineage>
</organism>
<evidence type="ECO:0000313" key="2">
    <source>
        <dbReference type="EMBL" id="QHT08930.1"/>
    </source>
</evidence>
<proteinExistence type="predicted"/>
<dbReference type="EMBL" id="MN739503">
    <property type="protein sequence ID" value="QHT08930.1"/>
    <property type="molecule type" value="Genomic_DNA"/>
</dbReference>
<reference evidence="2" key="1">
    <citation type="journal article" date="2020" name="Nature">
        <title>Giant virus diversity and host interactions through global metagenomics.</title>
        <authorList>
            <person name="Schulz F."/>
            <person name="Roux S."/>
            <person name="Paez-Espino D."/>
            <person name="Jungbluth S."/>
            <person name="Walsh D.A."/>
            <person name="Denef V.J."/>
            <person name="McMahon K.D."/>
            <person name="Konstantinidis K.T."/>
            <person name="Eloe-Fadrosh E.A."/>
            <person name="Kyrpides N.C."/>
            <person name="Woyke T."/>
        </authorList>
    </citation>
    <scope>NUCLEOTIDE SEQUENCE</scope>
    <source>
        <strain evidence="2">GVMAG-M-3300023109-53</strain>
    </source>
</reference>
<dbReference type="AlphaFoldDB" id="A0A6C0CY90"/>